<protein>
    <submittedName>
        <fullName evidence="2">Uncharacterized protein</fullName>
    </submittedName>
</protein>
<feature type="compositionally biased region" description="Low complexity" evidence="1">
    <location>
        <begin position="213"/>
        <end position="225"/>
    </location>
</feature>
<proteinExistence type="predicted"/>
<feature type="region of interest" description="Disordered" evidence="1">
    <location>
        <begin position="212"/>
        <end position="239"/>
    </location>
</feature>
<evidence type="ECO:0000313" key="2">
    <source>
        <dbReference type="EMBL" id="GHF02710.1"/>
    </source>
</evidence>
<accession>A0A919E219</accession>
<gene>
    <name evidence="2" type="ORF">GCM10014715_68640</name>
</gene>
<reference evidence="2" key="2">
    <citation type="submission" date="2020-09" db="EMBL/GenBank/DDBJ databases">
        <authorList>
            <person name="Sun Q."/>
            <person name="Ohkuma M."/>
        </authorList>
    </citation>
    <scope>NUCLEOTIDE SEQUENCE</scope>
    <source>
        <strain evidence="2">JCM 3302</strain>
    </source>
</reference>
<evidence type="ECO:0000313" key="3">
    <source>
        <dbReference type="Proteomes" id="UP000641386"/>
    </source>
</evidence>
<evidence type="ECO:0000256" key="1">
    <source>
        <dbReference type="SAM" id="MobiDB-lite"/>
    </source>
</evidence>
<name>A0A919E219_9ACTN</name>
<dbReference type="RefSeq" id="WP_189906457.1">
    <property type="nucleotide sequence ID" value="NZ_BNBC01000043.1"/>
</dbReference>
<sequence length="281" mass="28298">MRLRLPTERPTEPPTGFKIAHPVLSQDGTRAGFTGVSLGGALPYGVVADAGCVYGRRHRPPSRLCDCGFHCVHERTAAEALLCTAEHRSAVLLEVSVLGAYIRFERGFRYARQRVRTMTVGPCACGAPAVALADAGWGRPGLRALAAACAACVRGRTSVTPASFARLAGDGLRAVTDSALGGAALGDVPSAPGVGTGASGAVGAGLGPGGAQAPGVAGADGVPEALTTPDGPTTPEGLGAPQELGVPELVAEAALLQARLDWFQTQLARLGERGTGPAGHG</sequence>
<dbReference type="Proteomes" id="UP000641386">
    <property type="component" value="Unassembled WGS sequence"/>
</dbReference>
<dbReference type="EMBL" id="BNBC01000043">
    <property type="protein sequence ID" value="GHF02710.1"/>
    <property type="molecule type" value="Genomic_DNA"/>
</dbReference>
<comment type="caution">
    <text evidence="2">The sequence shown here is derived from an EMBL/GenBank/DDBJ whole genome shotgun (WGS) entry which is preliminary data.</text>
</comment>
<keyword evidence="3" id="KW-1185">Reference proteome</keyword>
<dbReference type="AlphaFoldDB" id="A0A919E219"/>
<reference evidence="2" key="1">
    <citation type="journal article" date="2014" name="Int. J. Syst. Evol. Microbiol.">
        <title>Complete genome sequence of Corynebacterium casei LMG S-19264T (=DSM 44701T), isolated from a smear-ripened cheese.</title>
        <authorList>
            <consortium name="US DOE Joint Genome Institute (JGI-PGF)"/>
            <person name="Walter F."/>
            <person name="Albersmeier A."/>
            <person name="Kalinowski J."/>
            <person name="Ruckert C."/>
        </authorList>
    </citation>
    <scope>NUCLEOTIDE SEQUENCE</scope>
    <source>
        <strain evidence="2">JCM 3302</strain>
    </source>
</reference>
<organism evidence="2 3">
    <name type="scientific">Streptomyces spiralis</name>
    <dbReference type="NCBI Taxonomy" id="66376"/>
    <lineage>
        <taxon>Bacteria</taxon>
        <taxon>Bacillati</taxon>
        <taxon>Actinomycetota</taxon>
        <taxon>Actinomycetes</taxon>
        <taxon>Kitasatosporales</taxon>
        <taxon>Streptomycetaceae</taxon>
        <taxon>Streptomyces</taxon>
    </lineage>
</organism>